<feature type="region of interest" description="Disordered" evidence="1">
    <location>
        <begin position="308"/>
        <end position="328"/>
    </location>
</feature>
<feature type="region of interest" description="Disordered" evidence="1">
    <location>
        <begin position="65"/>
        <end position="89"/>
    </location>
</feature>
<dbReference type="PANTHER" id="PTHR31973">
    <property type="entry name" value="POLYPROTEIN, PUTATIVE-RELATED"/>
    <property type="match status" value="1"/>
</dbReference>
<name>A0A6J5V762_PRUAR</name>
<dbReference type="Proteomes" id="UP000507222">
    <property type="component" value="Unassembled WGS sequence"/>
</dbReference>
<feature type="compositionally biased region" description="Basic and acidic residues" evidence="1">
    <location>
        <begin position="121"/>
        <end position="134"/>
    </location>
</feature>
<evidence type="ECO:0000313" key="2">
    <source>
        <dbReference type="EMBL" id="CAB4283534.1"/>
    </source>
</evidence>
<protein>
    <recommendedName>
        <fullName evidence="4">Transposase MuDR plant domain-containing protein</fullName>
    </recommendedName>
</protein>
<feature type="compositionally biased region" description="Basic and acidic residues" evidence="1">
    <location>
        <begin position="143"/>
        <end position="154"/>
    </location>
</feature>
<feature type="region of interest" description="Disordered" evidence="1">
    <location>
        <begin position="213"/>
        <end position="287"/>
    </location>
</feature>
<feature type="region of interest" description="Disordered" evidence="1">
    <location>
        <begin position="103"/>
        <end position="177"/>
    </location>
</feature>
<dbReference type="EMBL" id="CAEKDK010000006">
    <property type="protein sequence ID" value="CAB4283534.1"/>
    <property type="molecule type" value="Genomic_DNA"/>
</dbReference>
<dbReference type="AlphaFoldDB" id="A0A6J5V762"/>
<evidence type="ECO:0000313" key="3">
    <source>
        <dbReference type="Proteomes" id="UP000507222"/>
    </source>
</evidence>
<evidence type="ECO:0008006" key="4">
    <source>
        <dbReference type="Google" id="ProtNLM"/>
    </source>
</evidence>
<reference evidence="2 3" key="1">
    <citation type="submission" date="2020-05" db="EMBL/GenBank/DDBJ databases">
        <authorList>
            <person name="Campoy J."/>
            <person name="Schneeberger K."/>
            <person name="Spophaly S."/>
        </authorList>
    </citation>
    <scope>NUCLEOTIDE SEQUENCE [LARGE SCALE GENOMIC DNA]</scope>
    <source>
        <strain evidence="2">PruArmRojPasFocal</strain>
    </source>
</reference>
<sequence>MVLYHNELPNSASVDKLMSDEDVLKMYRAAKGGRFWGTKTETKRNVEQPTNAKGKTVKIVEQEPVEDFGDFSKPEAPKNAKGKTVAKAAKKGNGKTMVEVAKKGKGKTVAEAPKKGKVARSLKDKEMAEPEPPKSVRAARSSKGKEVAEPEAPKRARAIRSSKDASSFADSEYGGDNIEEITEETIFLQQWIADHAPVEDTFQPLEDEEINEGECGVVNESGVINKGKGGVVNEGEGPSGDQPLHASPSGDHPSQAGPSGDHPSQTGQNEDQPLQTGQNREQPSRTTDFHHIDLEDTRMEEGDQAVEDELRSVHSDEDDETVARGKNSNTITMKQTNKTLDCKVFRKAVREYCLLSGKEVTFTRNEKYKLKAVCKAVSCPWQIYVAWKNPTDRSLVVKYYNLNHNCVKVFENTQASTSSEFKVGISRMKAYRAKAEALRMIEGSVAE</sequence>
<feature type="compositionally biased region" description="Polar residues" evidence="1">
    <location>
        <begin position="262"/>
        <end position="286"/>
    </location>
</feature>
<accession>A0A6J5V762</accession>
<gene>
    <name evidence="2" type="ORF">CURHAP_LOCUS38248</name>
</gene>
<dbReference type="PANTHER" id="PTHR31973:SF187">
    <property type="entry name" value="MUTATOR TRANSPOSASE MUDRA PROTEIN"/>
    <property type="match status" value="1"/>
</dbReference>
<proteinExistence type="predicted"/>
<evidence type="ECO:0000256" key="1">
    <source>
        <dbReference type="SAM" id="MobiDB-lite"/>
    </source>
</evidence>
<organism evidence="2 3">
    <name type="scientific">Prunus armeniaca</name>
    <name type="common">Apricot</name>
    <name type="synonym">Armeniaca vulgaris</name>
    <dbReference type="NCBI Taxonomy" id="36596"/>
    <lineage>
        <taxon>Eukaryota</taxon>
        <taxon>Viridiplantae</taxon>
        <taxon>Streptophyta</taxon>
        <taxon>Embryophyta</taxon>
        <taxon>Tracheophyta</taxon>
        <taxon>Spermatophyta</taxon>
        <taxon>Magnoliopsida</taxon>
        <taxon>eudicotyledons</taxon>
        <taxon>Gunneridae</taxon>
        <taxon>Pentapetalae</taxon>
        <taxon>rosids</taxon>
        <taxon>fabids</taxon>
        <taxon>Rosales</taxon>
        <taxon>Rosaceae</taxon>
        <taxon>Amygdaloideae</taxon>
        <taxon>Amygdaleae</taxon>
        <taxon>Prunus</taxon>
    </lineage>
</organism>